<feature type="transmembrane region" description="Helical" evidence="1">
    <location>
        <begin position="344"/>
        <end position="369"/>
    </location>
</feature>
<feature type="transmembrane region" description="Helical" evidence="1">
    <location>
        <begin position="315"/>
        <end position="338"/>
    </location>
</feature>
<dbReference type="PANTHER" id="PTHR23539">
    <property type="entry name" value="MFS TRANSPORTER"/>
    <property type="match status" value="1"/>
</dbReference>
<dbReference type="InterPro" id="IPR036259">
    <property type="entry name" value="MFS_trans_sf"/>
</dbReference>
<dbReference type="SUPFAM" id="SSF103473">
    <property type="entry name" value="MFS general substrate transporter"/>
    <property type="match status" value="1"/>
</dbReference>
<dbReference type="PANTHER" id="PTHR23539:SF1">
    <property type="entry name" value="MAJOR FACILITATOR SUPERFAMILY (MFS) PROFILE DOMAIN-CONTAINING PROTEIN"/>
    <property type="match status" value="1"/>
</dbReference>
<dbReference type="CDD" id="cd06174">
    <property type="entry name" value="MFS"/>
    <property type="match status" value="1"/>
</dbReference>
<accession>A0A7S0CGF3</accession>
<dbReference type="EMBL" id="HBEL01039159">
    <property type="protein sequence ID" value="CAD8422013.1"/>
    <property type="molecule type" value="Transcribed_RNA"/>
</dbReference>
<feature type="transmembrane region" description="Helical" evidence="1">
    <location>
        <begin position="376"/>
        <end position="397"/>
    </location>
</feature>
<feature type="transmembrane region" description="Helical" evidence="1">
    <location>
        <begin position="86"/>
        <end position="112"/>
    </location>
</feature>
<dbReference type="InterPro" id="IPR011701">
    <property type="entry name" value="MFS"/>
</dbReference>
<name>A0A7S0CGF3_9STRA</name>
<feature type="transmembrane region" description="Helical" evidence="1">
    <location>
        <begin position="285"/>
        <end position="303"/>
    </location>
</feature>
<protein>
    <recommendedName>
        <fullName evidence="3">Major facilitator superfamily (MFS) profile domain-containing protein</fullName>
    </recommendedName>
</protein>
<keyword evidence="1" id="KW-1133">Transmembrane helix</keyword>
<feature type="transmembrane region" description="Helical" evidence="1">
    <location>
        <begin position="36"/>
        <end position="61"/>
    </location>
</feature>
<dbReference type="Pfam" id="PF07690">
    <property type="entry name" value="MFS_1"/>
    <property type="match status" value="2"/>
</dbReference>
<proteinExistence type="predicted"/>
<dbReference type="AlphaFoldDB" id="A0A7S0CGF3"/>
<evidence type="ECO:0008006" key="3">
    <source>
        <dbReference type="Google" id="ProtNLM"/>
    </source>
</evidence>
<feature type="transmembrane region" description="Helical" evidence="1">
    <location>
        <begin position="176"/>
        <end position="198"/>
    </location>
</feature>
<feature type="transmembrane region" description="Helical" evidence="1">
    <location>
        <begin position="409"/>
        <end position="430"/>
    </location>
</feature>
<feature type="transmembrane region" description="Helical" evidence="1">
    <location>
        <begin position="250"/>
        <end position="273"/>
    </location>
</feature>
<evidence type="ECO:0000313" key="2">
    <source>
        <dbReference type="EMBL" id="CAD8422013.1"/>
    </source>
</evidence>
<dbReference type="Gene3D" id="1.20.1250.20">
    <property type="entry name" value="MFS general substrate transporter like domains"/>
    <property type="match status" value="2"/>
</dbReference>
<reference evidence="2" key="1">
    <citation type="submission" date="2021-01" db="EMBL/GenBank/DDBJ databases">
        <authorList>
            <person name="Corre E."/>
            <person name="Pelletier E."/>
            <person name="Niang G."/>
            <person name="Scheremetjew M."/>
            <person name="Finn R."/>
            <person name="Kale V."/>
            <person name="Holt S."/>
            <person name="Cochrane G."/>
            <person name="Meng A."/>
            <person name="Brown T."/>
            <person name="Cohen L."/>
        </authorList>
    </citation>
    <scope>NUCLEOTIDE SEQUENCE</scope>
    <source>
        <strain evidence="2">CCAP1064/1</strain>
    </source>
</reference>
<gene>
    <name evidence="2" type="ORF">PINE0816_LOCUS18169</name>
</gene>
<keyword evidence="1" id="KW-0812">Transmembrane</keyword>
<sequence>MKVSASPTRLDDPNVKYAFRLWLAYTFLMAPLKDGLIPFVSVFLVSSVHLGAGFSGMIWFLRDNVAMLVQAPIGDFVDKTEDKKTLIFLCTLGAAIYPVTIIWSQATIFLVIKTVLEGIAAAGLGAVKGPIALGLVGPEEFELSSKHTEVAEHAGALVAALESGLVAYLCFPRVEYLFIVIAVHGGLALVCLLLMPTYMSGDNNKRKVICDKLARNQHVEDSHVVENGGTEEKLAQVSFLELMRDKNMSIFALSCFFFHFGNAAVLGLLGQFLAMDGGRAGLPYTSANIAIAQLTAIMAAYGFDYLLKAGYRINVPVFIGFASLPIRITSIVALAYFWPNPYALIATQVFDGIGAGVFGLAAMQITMLLTQGTGRFGVVFSLINATGLFGGAMSNLISGYIVDYASYQISFMVLGLAGFVALALVCLLSVPKNRRASQIYVDKSKLEAYVSEKTSLLTK</sequence>
<evidence type="ECO:0000256" key="1">
    <source>
        <dbReference type="SAM" id="Phobius"/>
    </source>
</evidence>
<keyword evidence="1" id="KW-0472">Membrane</keyword>
<dbReference type="GO" id="GO:0022857">
    <property type="term" value="F:transmembrane transporter activity"/>
    <property type="evidence" value="ECO:0007669"/>
    <property type="project" value="InterPro"/>
</dbReference>
<organism evidence="2">
    <name type="scientific">Proboscia inermis</name>
    <dbReference type="NCBI Taxonomy" id="420281"/>
    <lineage>
        <taxon>Eukaryota</taxon>
        <taxon>Sar</taxon>
        <taxon>Stramenopiles</taxon>
        <taxon>Ochrophyta</taxon>
        <taxon>Bacillariophyta</taxon>
        <taxon>Coscinodiscophyceae</taxon>
        <taxon>Rhizosoleniophycidae</taxon>
        <taxon>Rhizosoleniales</taxon>
        <taxon>Rhizosoleniaceae</taxon>
        <taxon>Proboscia</taxon>
    </lineage>
</organism>